<organism evidence="1 2">
    <name type="scientific">Trifolium medium</name>
    <dbReference type="NCBI Taxonomy" id="97028"/>
    <lineage>
        <taxon>Eukaryota</taxon>
        <taxon>Viridiplantae</taxon>
        <taxon>Streptophyta</taxon>
        <taxon>Embryophyta</taxon>
        <taxon>Tracheophyta</taxon>
        <taxon>Spermatophyta</taxon>
        <taxon>Magnoliopsida</taxon>
        <taxon>eudicotyledons</taxon>
        <taxon>Gunneridae</taxon>
        <taxon>Pentapetalae</taxon>
        <taxon>rosids</taxon>
        <taxon>fabids</taxon>
        <taxon>Fabales</taxon>
        <taxon>Fabaceae</taxon>
        <taxon>Papilionoideae</taxon>
        <taxon>50 kb inversion clade</taxon>
        <taxon>NPAAA clade</taxon>
        <taxon>Hologalegina</taxon>
        <taxon>IRL clade</taxon>
        <taxon>Trifolieae</taxon>
        <taxon>Trifolium</taxon>
    </lineage>
</organism>
<reference evidence="1 2" key="1">
    <citation type="journal article" date="2018" name="Front. Plant Sci.">
        <title>Red Clover (Trifolium pratense) and Zigzag Clover (T. medium) - A Picture of Genomic Similarities and Differences.</title>
        <authorList>
            <person name="Dluhosova J."/>
            <person name="Istvanek J."/>
            <person name="Nedelnik J."/>
            <person name="Repkova J."/>
        </authorList>
    </citation>
    <scope>NUCLEOTIDE SEQUENCE [LARGE SCALE GENOMIC DNA]</scope>
    <source>
        <strain evidence="2">cv. 10/8</strain>
        <tissue evidence="1">Leaf</tissue>
    </source>
</reference>
<name>A0A392PVD4_9FABA</name>
<dbReference type="Proteomes" id="UP000265520">
    <property type="component" value="Unassembled WGS sequence"/>
</dbReference>
<accession>A0A392PVD4</accession>
<feature type="non-terminal residue" evidence="1">
    <location>
        <position position="1"/>
    </location>
</feature>
<proteinExistence type="predicted"/>
<dbReference type="EMBL" id="LXQA010096407">
    <property type="protein sequence ID" value="MCI15420.1"/>
    <property type="molecule type" value="Genomic_DNA"/>
</dbReference>
<comment type="caution">
    <text evidence="1">The sequence shown here is derived from an EMBL/GenBank/DDBJ whole genome shotgun (WGS) entry which is preliminary data.</text>
</comment>
<evidence type="ECO:0000313" key="1">
    <source>
        <dbReference type="EMBL" id="MCI15420.1"/>
    </source>
</evidence>
<evidence type="ECO:0000313" key="2">
    <source>
        <dbReference type="Proteomes" id="UP000265520"/>
    </source>
</evidence>
<protein>
    <submittedName>
        <fullName evidence="1">Uncharacterized protein</fullName>
    </submittedName>
</protein>
<dbReference type="AlphaFoldDB" id="A0A392PVD4"/>
<keyword evidence="2" id="KW-1185">Reference proteome</keyword>
<sequence length="19" mass="2093">PLDLTNGSDEGKESPYKWG</sequence>